<dbReference type="STRING" id="1250539.Ga0080574_TMP1067"/>
<gene>
    <name evidence="2" type="ORF">Ga0080574_TMP1067</name>
</gene>
<dbReference type="EMBL" id="CP015093">
    <property type="protein sequence ID" value="APZ51401.1"/>
    <property type="molecule type" value="Genomic_DNA"/>
</dbReference>
<reference evidence="2 3" key="1">
    <citation type="submission" date="2016-04" db="EMBL/GenBank/DDBJ databases">
        <title>Deep-sea bacteria in the southern Pacific.</title>
        <authorList>
            <person name="Tang K."/>
        </authorList>
    </citation>
    <scope>NUCLEOTIDE SEQUENCE [LARGE SCALE GENOMIC DNA]</scope>
    <source>
        <strain evidence="2 3">JLT2014</strain>
    </source>
</reference>
<sequence precursor="true">MMKLFNPRGLLIAAALVATVVANTLSAQEIEFGPNLRSMDFADVFDSSVEARASMWNKFHANGLRRIVISQALVSPFAPDHSRRPDGTYLSDGDLANLRRTLNRGASAADDFRVTYVAGYGLGVSGCAPGADPAQTANAAAEWEFRRIVRRVLDAGVPIRAIDVDGPFLRLLDGSRKAYSCAETATGRGYSDRGAARVALLYMKRLRDLTNAHATNRAAGVTVDMALLVNLPNWAAGRHSALKTAGKTTDVMTGVLSELKLAMEADKDRPLALSGAVVDYPYNHAKADPAAFRAKTAALLEILKTLPRTRAKLTIVTNTNYALYPGLDMPRYRKYRGTVRCVWQDNWQISGGSLPYLPYENARGRKMPRDCVSEQNAADARYWDESVAFARNIASGRWRSESVALGDIAAFRFTSWHEMPVSTLSTMNRTLRFKLYGK</sequence>
<accession>A0A1P8UPV2</accession>
<evidence type="ECO:0000313" key="2">
    <source>
        <dbReference type="EMBL" id="APZ51401.1"/>
    </source>
</evidence>
<proteinExistence type="predicted"/>
<evidence type="ECO:0000313" key="3">
    <source>
        <dbReference type="Proteomes" id="UP000187059"/>
    </source>
</evidence>
<keyword evidence="3" id="KW-1185">Reference proteome</keyword>
<feature type="chain" id="PRO_5013201900" evidence="1">
    <location>
        <begin position="28"/>
        <end position="438"/>
    </location>
</feature>
<organism evidence="2 3">
    <name type="scientific">Salipiger abyssi</name>
    <dbReference type="NCBI Taxonomy" id="1250539"/>
    <lineage>
        <taxon>Bacteria</taxon>
        <taxon>Pseudomonadati</taxon>
        <taxon>Pseudomonadota</taxon>
        <taxon>Alphaproteobacteria</taxon>
        <taxon>Rhodobacterales</taxon>
        <taxon>Roseobacteraceae</taxon>
        <taxon>Salipiger</taxon>
    </lineage>
</organism>
<dbReference type="KEGG" id="paby:Ga0080574_TMP1067"/>
<evidence type="ECO:0000256" key="1">
    <source>
        <dbReference type="SAM" id="SignalP"/>
    </source>
</evidence>
<dbReference type="AlphaFoldDB" id="A0A1P8UPV2"/>
<name>A0A1P8UPV2_9RHOB</name>
<dbReference type="Proteomes" id="UP000187059">
    <property type="component" value="Chromosome"/>
</dbReference>
<feature type="signal peptide" evidence="1">
    <location>
        <begin position="1"/>
        <end position="27"/>
    </location>
</feature>
<protein>
    <submittedName>
        <fullName evidence="2">Uncharacterized protein</fullName>
    </submittedName>
</protein>
<keyword evidence="1" id="KW-0732">Signal</keyword>